<organism evidence="2 3">
    <name type="scientific">Streptomyces axinellae</name>
    <dbReference type="NCBI Taxonomy" id="552788"/>
    <lineage>
        <taxon>Bacteria</taxon>
        <taxon>Bacillati</taxon>
        <taxon>Actinomycetota</taxon>
        <taxon>Actinomycetes</taxon>
        <taxon>Kitasatosporales</taxon>
        <taxon>Streptomycetaceae</taxon>
        <taxon>Streptomyces</taxon>
    </lineage>
</organism>
<evidence type="ECO:0000313" key="2">
    <source>
        <dbReference type="EMBL" id="GAA2601340.1"/>
    </source>
</evidence>
<reference evidence="3" key="1">
    <citation type="journal article" date="2019" name="Int. J. Syst. Evol. Microbiol.">
        <title>The Global Catalogue of Microorganisms (GCM) 10K type strain sequencing project: providing services to taxonomists for standard genome sequencing and annotation.</title>
        <authorList>
            <consortium name="The Broad Institute Genomics Platform"/>
            <consortium name="The Broad Institute Genome Sequencing Center for Infectious Disease"/>
            <person name="Wu L."/>
            <person name="Ma J."/>
        </authorList>
    </citation>
    <scope>NUCLEOTIDE SEQUENCE [LARGE SCALE GENOMIC DNA]</scope>
    <source>
        <strain evidence="3">JCM 16373</strain>
    </source>
</reference>
<proteinExistence type="predicted"/>
<evidence type="ECO:0000313" key="3">
    <source>
        <dbReference type="Proteomes" id="UP001501447"/>
    </source>
</evidence>
<feature type="region of interest" description="Disordered" evidence="1">
    <location>
        <begin position="264"/>
        <end position="302"/>
    </location>
</feature>
<feature type="compositionally biased region" description="Low complexity" evidence="1">
    <location>
        <begin position="360"/>
        <end position="369"/>
    </location>
</feature>
<comment type="caution">
    <text evidence="2">The sequence shown here is derived from an EMBL/GenBank/DDBJ whole genome shotgun (WGS) entry which is preliminary data.</text>
</comment>
<evidence type="ECO:0000256" key="1">
    <source>
        <dbReference type="SAM" id="MobiDB-lite"/>
    </source>
</evidence>
<gene>
    <name evidence="2" type="ORF">GCM10009863_13280</name>
</gene>
<dbReference type="Proteomes" id="UP001501447">
    <property type="component" value="Unassembled WGS sequence"/>
</dbReference>
<protein>
    <submittedName>
        <fullName evidence="2">Uncharacterized protein</fullName>
    </submittedName>
</protein>
<feature type="region of interest" description="Disordered" evidence="1">
    <location>
        <begin position="327"/>
        <end position="377"/>
    </location>
</feature>
<sequence>MPGKGSRQHVQGGNSHAHRQRVEQAASAFWDDPANYGKLPNRKYPLLGEYFHSARYTKNANLSEAMRGILTEKAGLGDRLKLNEAGRWQLKPDRPEENSRPAPTVRDGVYIGEDSRAQGIVIPADDPQPSIPDAAGSAQRPWAKAQYDDLDAGLRQNRWAPQAAWETRASQGPQGPMSGAPVTVDQLATQLQEYLAQGDTEQSLYLRDELVNRLDARAGAAPEAMPEPYQQAASDYVISDQTEYAAADAPHWATASYPAAPFQPTAFQPGPYEGAAFPPDPYQSATFQPAPHQTTSFQPHSFQAPPLRTQAAPAYPALPGVGANASLGQAVRGNLPPGGQPTGRAPDAASYTGVAGALPRQRAQAAGKQAKGGGLAR</sequence>
<feature type="region of interest" description="Disordered" evidence="1">
    <location>
        <begin position="1"/>
        <end position="36"/>
    </location>
</feature>
<dbReference type="EMBL" id="BAAARJ010000004">
    <property type="protein sequence ID" value="GAA2601340.1"/>
    <property type="molecule type" value="Genomic_DNA"/>
</dbReference>
<keyword evidence="3" id="KW-1185">Reference proteome</keyword>
<name>A0ABP6C680_9ACTN</name>
<feature type="compositionally biased region" description="Polar residues" evidence="1">
    <location>
        <begin position="283"/>
        <end position="301"/>
    </location>
</feature>
<accession>A0ABP6C680</accession>